<evidence type="ECO:0000313" key="3">
    <source>
        <dbReference type="EMBL" id="ALU38945.1"/>
    </source>
</evidence>
<keyword evidence="2" id="KW-0732">Signal</keyword>
<feature type="chain" id="PRO_5006834970" evidence="2">
    <location>
        <begin position="28"/>
        <end position="168"/>
    </location>
</feature>
<dbReference type="EMBL" id="CP013254">
    <property type="protein sequence ID" value="ALU38945.1"/>
    <property type="molecule type" value="Genomic_DNA"/>
</dbReference>
<evidence type="ECO:0000256" key="2">
    <source>
        <dbReference type="SAM" id="SignalP"/>
    </source>
</evidence>
<organism evidence="3 4">
    <name type="scientific">Kocuria flava</name>
    <dbReference type="NCBI Taxonomy" id="446860"/>
    <lineage>
        <taxon>Bacteria</taxon>
        <taxon>Bacillati</taxon>
        <taxon>Actinomycetota</taxon>
        <taxon>Actinomycetes</taxon>
        <taxon>Micrococcales</taxon>
        <taxon>Micrococcaceae</taxon>
        <taxon>Kocuria</taxon>
    </lineage>
</organism>
<protein>
    <submittedName>
        <fullName evidence="3">Uncharacterized protein</fullName>
    </submittedName>
</protein>
<reference evidence="3 4" key="1">
    <citation type="submission" date="2015-11" db="EMBL/GenBank/DDBJ databases">
        <title>Complete Genome Sequence of Kocuria flava strain HO-9041.</title>
        <authorList>
            <person name="Zhou M."/>
            <person name="Dai J."/>
        </authorList>
    </citation>
    <scope>NUCLEOTIDE SEQUENCE [LARGE SCALE GENOMIC DNA]</scope>
    <source>
        <strain evidence="3 4">HO-9041</strain>
    </source>
</reference>
<feature type="region of interest" description="Disordered" evidence="1">
    <location>
        <begin position="140"/>
        <end position="168"/>
    </location>
</feature>
<proteinExistence type="predicted"/>
<dbReference type="Proteomes" id="UP000057181">
    <property type="component" value="Chromosome"/>
</dbReference>
<name>A0A0U2YTU0_9MICC</name>
<dbReference type="AlphaFoldDB" id="A0A0U2YTU0"/>
<feature type="signal peptide" evidence="2">
    <location>
        <begin position="1"/>
        <end position="27"/>
    </location>
</feature>
<feature type="compositionally biased region" description="Acidic residues" evidence="1">
    <location>
        <begin position="151"/>
        <end position="161"/>
    </location>
</feature>
<evidence type="ECO:0000256" key="1">
    <source>
        <dbReference type="SAM" id="MobiDB-lite"/>
    </source>
</evidence>
<accession>A0A0U2YTU0</accession>
<evidence type="ECO:0000313" key="4">
    <source>
        <dbReference type="Proteomes" id="UP000057181"/>
    </source>
</evidence>
<feature type="compositionally biased region" description="Low complexity" evidence="1">
    <location>
        <begin position="140"/>
        <end position="150"/>
    </location>
</feature>
<dbReference type="KEGG" id="kfv:AS188_03390"/>
<sequence>MKTMRRAATAALLATGLGLAAAAPASAAMELSDISDATRIADGAAVEGTYTVTCTEGTNVFVSLSVTQAVSDGRIANGSDFEQWTCEGGQIELTYQAVAYNMAFQPGEAVVSGFIQECQDQVVCGPGTNLPLIVIEVGDADGPADGTTDGTADEAAEEDADATAGTGE</sequence>
<gene>
    <name evidence="3" type="ORF">AS188_03390</name>
</gene>